<feature type="compositionally biased region" description="Basic and acidic residues" evidence="1">
    <location>
        <begin position="95"/>
        <end position="104"/>
    </location>
</feature>
<accession>A0A7J6QEL6</accession>
<sequence length="104" mass="11441">MRIYTNQQLIGSLGLLLVTRLESLWWRPYPKSMVDLGPVPQDSFQIPAVGAREMTSSSPVFPAGTPHPSCRPQRDCLENPTANPNRGISGIPSAKLERQPTGEE</sequence>
<evidence type="ECO:0000256" key="1">
    <source>
        <dbReference type="SAM" id="MobiDB-lite"/>
    </source>
</evidence>
<comment type="caution">
    <text evidence="2">The sequence shown here is derived from an EMBL/GenBank/DDBJ whole genome shotgun (WGS) entry which is preliminary data.</text>
</comment>
<evidence type="ECO:0000313" key="2">
    <source>
        <dbReference type="EMBL" id="KAF4706682.1"/>
    </source>
</evidence>
<feature type="region of interest" description="Disordered" evidence="1">
    <location>
        <begin position="53"/>
        <end position="104"/>
    </location>
</feature>
<dbReference type="EMBL" id="JABANO010033531">
    <property type="protein sequence ID" value="KAF4706682.1"/>
    <property type="molecule type" value="Genomic_DNA"/>
</dbReference>
<organism evidence="2 3">
    <name type="scientific">Perkinsus olseni</name>
    <name type="common">Perkinsus atlanticus</name>
    <dbReference type="NCBI Taxonomy" id="32597"/>
    <lineage>
        <taxon>Eukaryota</taxon>
        <taxon>Sar</taxon>
        <taxon>Alveolata</taxon>
        <taxon>Perkinsozoa</taxon>
        <taxon>Perkinsea</taxon>
        <taxon>Perkinsida</taxon>
        <taxon>Perkinsidae</taxon>
        <taxon>Perkinsus</taxon>
    </lineage>
</organism>
<dbReference type="Proteomes" id="UP000553632">
    <property type="component" value="Unassembled WGS sequence"/>
</dbReference>
<proteinExistence type="predicted"/>
<dbReference type="AlphaFoldDB" id="A0A7J6QEL6"/>
<keyword evidence="3" id="KW-1185">Reference proteome</keyword>
<reference evidence="2 3" key="1">
    <citation type="submission" date="2020-04" db="EMBL/GenBank/DDBJ databases">
        <title>Perkinsus olseni comparative genomics.</title>
        <authorList>
            <person name="Bogema D.R."/>
        </authorList>
    </citation>
    <scope>NUCLEOTIDE SEQUENCE [LARGE SCALE GENOMIC DNA]</scope>
    <source>
        <strain evidence="2 3">ATCC PRA-207</strain>
    </source>
</reference>
<protein>
    <submittedName>
        <fullName evidence="2">Uncharacterized protein</fullName>
    </submittedName>
</protein>
<name>A0A7J6QEL6_PEROL</name>
<evidence type="ECO:0000313" key="3">
    <source>
        <dbReference type="Proteomes" id="UP000553632"/>
    </source>
</evidence>
<gene>
    <name evidence="2" type="ORF">FOZ63_031616</name>
</gene>